<proteinExistence type="predicted"/>
<protein>
    <recommendedName>
        <fullName evidence="3">Large polyvalent protein associated domain-containing protein</fullName>
    </recommendedName>
</protein>
<comment type="caution">
    <text evidence="1">The sequence shown here is derived from an EMBL/GenBank/DDBJ whole genome shotgun (WGS) entry which is preliminary data.</text>
</comment>
<reference evidence="1" key="1">
    <citation type="submission" date="2022-03" db="EMBL/GenBank/DDBJ databases">
        <title>Fererhizobium litorale gen. nov., sp. nov., isolated from sandy sediments of the Sea of Japan seashore.</title>
        <authorList>
            <person name="Romanenko L."/>
            <person name="Kurilenko V."/>
            <person name="Otstavnykh N."/>
            <person name="Svetashev V."/>
            <person name="Tekutyeva L."/>
            <person name="Isaeva M."/>
            <person name="Mikhailov V."/>
        </authorList>
    </citation>
    <scope>NUCLEOTIDE SEQUENCE</scope>
    <source>
        <strain evidence="1">KMM 9576</strain>
    </source>
</reference>
<dbReference type="AlphaFoldDB" id="A0AAE3QCZ1"/>
<name>A0AAE3QCZ1_9HYPH</name>
<keyword evidence="2" id="KW-1185">Reference proteome</keyword>
<dbReference type="RefSeq" id="WP_311794243.1">
    <property type="nucleotide sequence ID" value="NZ_JALDYZ010000002.1"/>
</dbReference>
<gene>
    <name evidence="1" type="ORF">MRS75_03305</name>
</gene>
<accession>A0AAE3QCZ1</accession>
<evidence type="ECO:0008006" key="3">
    <source>
        <dbReference type="Google" id="ProtNLM"/>
    </source>
</evidence>
<dbReference type="Proteomes" id="UP001161580">
    <property type="component" value="Unassembled WGS sequence"/>
</dbReference>
<dbReference type="EMBL" id="JALDYZ010000002">
    <property type="protein sequence ID" value="MDI7921108.1"/>
    <property type="molecule type" value="Genomic_DNA"/>
</dbReference>
<organism evidence="1 2">
    <name type="scientific">Ferirhizobium litorale</name>
    <dbReference type="NCBI Taxonomy" id="2927786"/>
    <lineage>
        <taxon>Bacteria</taxon>
        <taxon>Pseudomonadati</taxon>
        <taxon>Pseudomonadota</taxon>
        <taxon>Alphaproteobacteria</taxon>
        <taxon>Hyphomicrobiales</taxon>
        <taxon>Rhizobiaceae</taxon>
        <taxon>Ferirhizobium</taxon>
    </lineage>
</organism>
<evidence type="ECO:0000313" key="2">
    <source>
        <dbReference type="Proteomes" id="UP001161580"/>
    </source>
</evidence>
<evidence type="ECO:0000313" key="1">
    <source>
        <dbReference type="EMBL" id="MDI7921108.1"/>
    </source>
</evidence>
<sequence length="1219" mass="131550">MDELFLKAANQVISERKQRDIKNMAEAQGAGNPVTETLRGGAKSLVGAIGDLFSGGDEPGVLDELDQPSTMPNSEDDVLASEMGMVRNPETGEFDLPSDAPVDAGAAEENAVGTAPLTGAAKAAFETYDFIKDDSWEGNKTKSGIRQDIEALSAANAETTPVAPIVEGIAQFTAGMLGVGKILGPIKAVQKVKNAGKVGKAIYETGRGATTGAIVLDPHEDRLSNLIQQFPALENPVSAYLAANPNDTAAEGRLKNALEGVGMDVALVGTFGLALKVLRAGRSGDQKLAKEVAAELAAPQNVAAVTESTKPRVRVKAGSTTEELPGKVADDLVTPAPLVDEVVPTEAAGLPAAKAAKAVTLQVITEPDMKAILDGTDWDLRAIDQAGSYADAVSQGHKFAPSGNLPWQKLNTTEEVDALINNVTTTLRPELDKVKGGDILSDAQVDASVRRYARYYNEDPSAVIGELVKAGKDATAMVRNMEAGYLVSNKMFLDSYQLINDIRWGKLDDFGGDATAAMAEAKRRLELAVQVFGSSQSIRSNVGRTMRRLRSDFAVTPEDLAKIKSMDDEKFMSLILSTGGDPKKMKEMANPGFLRKALDEVSFSMRNGLLWNYPTHLINMTGNVLMQVARPLEKQIGSLVMGSRGSPIRQQATKEYYYTVASITDGLKAGLDAFMNGDSGLSPHTTEWLESSGSLATQHQRLGLPNFRPINDFADLWHNLNLSSLYRNVGGLPTRALGAQDEFFKTLRYRAVVQAKAAMDAERLGLEGQGFKDFMEDRLKRAFDADGRAVDREALQEAQTVTFNQELLQGTLGAGLRNLRGQYPAMGLVVPFLKTPVNVLRYAHKYTPVLNLAQTEFRQMISGKMGAEAQAQAIGQMAIGSMFMAFSAMMAANGRFTGGGPSDPQLRQQLAATGWKPYSVRIKNDDGSTTFVPYGRLDPAGMVMSIAADLHHLYTVDPENRDIADLATASAMALARNFGERSFLLNLNQLFGALSDPENRMEAYVGNMGAAMLPGSSAMRGYMNTDPYLRDARSLMDRALKDVPGYGDSLPPRRDAFGEPLAKKLGLTSTATLDLVEEEHNRMMVETGRGLLLPNPVKDGVDFRDITLPDGRNAYDVLQEFSGFPPSGPSLKEALEELIKSDEYQDMADGDAGTKGTRLNALAGVVQKYRAAGYKRLIFTFPMFRKLALEKQARATAEFLSRRTGDEGAGERLLKSLGY</sequence>